<dbReference type="EMBL" id="BJOU01000001">
    <property type="protein sequence ID" value="GED98050.1"/>
    <property type="molecule type" value="Genomic_DNA"/>
</dbReference>
<evidence type="ECO:0000256" key="1">
    <source>
        <dbReference type="SAM" id="MobiDB-lite"/>
    </source>
</evidence>
<keyword evidence="3" id="KW-1185">Reference proteome</keyword>
<gene>
    <name evidence="2" type="ORF">nbrc107697_20890</name>
</gene>
<feature type="region of interest" description="Disordered" evidence="1">
    <location>
        <begin position="14"/>
        <end position="39"/>
    </location>
</feature>
<dbReference type="RefSeq" id="WP_228460772.1">
    <property type="nucleotide sequence ID" value="NZ_BJOU01000001.1"/>
</dbReference>
<evidence type="ECO:0000313" key="3">
    <source>
        <dbReference type="Proteomes" id="UP000444980"/>
    </source>
</evidence>
<evidence type="ECO:0000313" key="2">
    <source>
        <dbReference type="EMBL" id="GED98050.1"/>
    </source>
</evidence>
<protein>
    <recommendedName>
        <fullName evidence="4">3-methyladenine DNA glycosylase</fullName>
    </recommendedName>
</protein>
<reference evidence="3" key="1">
    <citation type="submission" date="2019-06" db="EMBL/GenBank/DDBJ databases">
        <title>Gordonia isolated from sludge of a wastewater treatment plant.</title>
        <authorList>
            <person name="Tamura T."/>
            <person name="Aoyama K."/>
            <person name="Kang Y."/>
            <person name="Saito S."/>
            <person name="Akiyama N."/>
            <person name="Yazawa K."/>
            <person name="Gonoi T."/>
            <person name="Mikami Y."/>
        </authorList>
    </citation>
    <scope>NUCLEOTIDE SEQUENCE [LARGE SCALE GENOMIC DNA]</scope>
    <source>
        <strain evidence="3">NBRC 107697</strain>
    </source>
</reference>
<dbReference type="AlphaFoldDB" id="A0A7I9UZ18"/>
<dbReference type="Proteomes" id="UP000444980">
    <property type="component" value="Unassembled WGS sequence"/>
</dbReference>
<name>A0A7I9UZ18_9ACTN</name>
<organism evidence="2 3">
    <name type="scientific">Gordonia crocea</name>
    <dbReference type="NCBI Taxonomy" id="589162"/>
    <lineage>
        <taxon>Bacteria</taxon>
        <taxon>Bacillati</taxon>
        <taxon>Actinomycetota</taxon>
        <taxon>Actinomycetes</taxon>
        <taxon>Mycobacteriales</taxon>
        <taxon>Gordoniaceae</taxon>
        <taxon>Gordonia</taxon>
    </lineage>
</organism>
<accession>A0A7I9UZ18</accession>
<evidence type="ECO:0008006" key="4">
    <source>
        <dbReference type="Google" id="ProtNLM"/>
    </source>
</evidence>
<feature type="compositionally biased region" description="Polar residues" evidence="1">
    <location>
        <begin position="25"/>
        <end position="36"/>
    </location>
</feature>
<comment type="caution">
    <text evidence="2">The sequence shown here is derived from an EMBL/GenBank/DDBJ whole genome shotgun (WGS) entry which is preliminary data.</text>
</comment>
<proteinExistence type="predicted"/>
<sequence>MAAAAKAAAAKAAAAKAGHPVATPDTGTTATLSPAQWTARADRHRDRIDALIGDYLDARHTGGKHPVVDFLFTYYPYRPAQLRRWHPGYGTVLAAPDAGDHPYAGARGYRPVAGGVTVGREYLQRRERTLRTTRALLVATAARAPRLGCFGLHEWAMVYRSGAPRHRIPLRLGPAGTDAVVEANQLVCSHFDAFRFFTDPARARNAAALTRQAQLDHEQPGCLHATMDLYRVGAKLSPLLESDLVADAFELAHRAREIDMRASPYDLADLGYEPIRIETPTGKAEYVREQQAIAADGADLRGRVLAVVEGLIAGL</sequence>